<proteinExistence type="predicted"/>
<dbReference type="RefSeq" id="XP_033685236.1">
    <property type="nucleotide sequence ID" value="XM_033821733.1"/>
</dbReference>
<evidence type="ECO:0000313" key="2">
    <source>
        <dbReference type="EMBL" id="KAF2250232.1"/>
    </source>
</evidence>
<reference evidence="2" key="1">
    <citation type="journal article" date="2020" name="Stud. Mycol.">
        <title>101 Dothideomycetes genomes: a test case for predicting lifestyles and emergence of pathogens.</title>
        <authorList>
            <person name="Haridas S."/>
            <person name="Albert R."/>
            <person name="Binder M."/>
            <person name="Bloem J."/>
            <person name="Labutti K."/>
            <person name="Salamov A."/>
            <person name="Andreopoulos B."/>
            <person name="Baker S."/>
            <person name="Barry K."/>
            <person name="Bills G."/>
            <person name="Bluhm B."/>
            <person name="Cannon C."/>
            <person name="Castanera R."/>
            <person name="Culley D."/>
            <person name="Daum C."/>
            <person name="Ezra D."/>
            <person name="Gonzalez J."/>
            <person name="Henrissat B."/>
            <person name="Kuo A."/>
            <person name="Liang C."/>
            <person name="Lipzen A."/>
            <person name="Lutzoni F."/>
            <person name="Magnuson J."/>
            <person name="Mondo S."/>
            <person name="Nolan M."/>
            <person name="Ohm R."/>
            <person name="Pangilinan J."/>
            <person name="Park H.-J."/>
            <person name="Ramirez L."/>
            <person name="Alfaro M."/>
            <person name="Sun H."/>
            <person name="Tritt A."/>
            <person name="Yoshinaga Y."/>
            <person name="Zwiers L.-H."/>
            <person name="Turgeon B."/>
            <person name="Goodwin S."/>
            <person name="Spatafora J."/>
            <person name="Crous P."/>
            <person name="Grigoriev I."/>
        </authorList>
    </citation>
    <scope>NUCLEOTIDE SEQUENCE</scope>
    <source>
        <strain evidence="2">CBS 122368</strain>
    </source>
</reference>
<evidence type="ECO:0000256" key="1">
    <source>
        <dbReference type="SAM" id="MobiDB-lite"/>
    </source>
</evidence>
<evidence type="ECO:0000313" key="3">
    <source>
        <dbReference type="Proteomes" id="UP000800094"/>
    </source>
</evidence>
<dbReference type="Proteomes" id="UP000800094">
    <property type="component" value="Unassembled WGS sequence"/>
</dbReference>
<protein>
    <submittedName>
        <fullName evidence="2">Uncharacterized protein</fullName>
    </submittedName>
</protein>
<dbReference type="GeneID" id="54575063"/>
<organism evidence="2 3">
    <name type="scientific">Trematosphaeria pertusa</name>
    <dbReference type="NCBI Taxonomy" id="390896"/>
    <lineage>
        <taxon>Eukaryota</taxon>
        <taxon>Fungi</taxon>
        <taxon>Dikarya</taxon>
        <taxon>Ascomycota</taxon>
        <taxon>Pezizomycotina</taxon>
        <taxon>Dothideomycetes</taxon>
        <taxon>Pleosporomycetidae</taxon>
        <taxon>Pleosporales</taxon>
        <taxon>Massarineae</taxon>
        <taxon>Trematosphaeriaceae</taxon>
        <taxon>Trematosphaeria</taxon>
    </lineage>
</organism>
<accession>A0A6A6IK26</accession>
<dbReference type="AlphaFoldDB" id="A0A6A6IK26"/>
<sequence length="79" mass="8809">MVRTRASCIAARHRMAKLARLTRALPYATAAVARGAVQMRGARLETGILNPGRWARRRNARRDGLRATGRAPRNFARRG</sequence>
<feature type="region of interest" description="Disordered" evidence="1">
    <location>
        <begin position="59"/>
        <end position="79"/>
    </location>
</feature>
<keyword evidence="3" id="KW-1185">Reference proteome</keyword>
<gene>
    <name evidence="2" type="ORF">BU26DRAFT_297414</name>
</gene>
<name>A0A6A6IK26_9PLEO</name>
<dbReference type="EMBL" id="ML987194">
    <property type="protein sequence ID" value="KAF2250232.1"/>
    <property type="molecule type" value="Genomic_DNA"/>
</dbReference>